<feature type="compositionally biased region" description="Polar residues" evidence="1">
    <location>
        <begin position="96"/>
        <end position="111"/>
    </location>
</feature>
<name>A0A9N7TV63_PLEPL</name>
<protein>
    <submittedName>
        <fullName evidence="2">Uncharacterized protein</fullName>
    </submittedName>
</protein>
<evidence type="ECO:0000313" key="3">
    <source>
        <dbReference type="Proteomes" id="UP001153269"/>
    </source>
</evidence>
<keyword evidence="3" id="KW-1185">Reference proteome</keyword>
<organism evidence="2 3">
    <name type="scientific">Pleuronectes platessa</name>
    <name type="common">European plaice</name>
    <dbReference type="NCBI Taxonomy" id="8262"/>
    <lineage>
        <taxon>Eukaryota</taxon>
        <taxon>Metazoa</taxon>
        <taxon>Chordata</taxon>
        <taxon>Craniata</taxon>
        <taxon>Vertebrata</taxon>
        <taxon>Euteleostomi</taxon>
        <taxon>Actinopterygii</taxon>
        <taxon>Neopterygii</taxon>
        <taxon>Teleostei</taxon>
        <taxon>Neoteleostei</taxon>
        <taxon>Acanthomorphata</taxon>
        <taxon>Carangaria</taxon>
        <taxon>Pleuronectiformes</taxon>
        <taxon>Pleuronectoidei</taxon>
        <taxon>Pleuronectidae</taxon>
        <taxon>Pleuronectes</taxon>
    </lineage>
</organism>
<dbReference type="Proteomes" id="UP001153269">
    <property type="component" value="Unassembled WGS sequence"/>
</dbReference>
<sequence length="111" mass="11957">MWRTLRMIVRSGTAECSRQRVLLVHGKGSPVTSQELRGNRITCGACELTGRSTAGGETQSRRCAFNPPPSRQMEQGSSRGLFGGGGAQLPWAQFNPPLNSLSSDSTQLHKA</sequence>
<reference evidence="2" key="1">
    <citation type="submission" date="2020-03" db="EMBL/GenBank/DDBJ databases">
        <authorList>
            <person name="Weist P."/>
        </authorList>
    </citation>
    <scope>NUCLEOTIDE SEQUENCE</scope>
</reference>
<dbReference type="EMBL" id="CADEAL010000405">
    <property type="protein sequence ID" value="CAB1419721.1"/>
    <property type="molecule type" value="Genomic_DNA"/>
</dbReference>
<evidence type="ECO:0000313" key="2">
    <source>
        <dbReference type="EMBL" id="CAB1419721.1"/>
    </source>
</evidence>
<proteinExistence type="predicted"/>
<comment type="caution">
    <text evidence="2">The sequence shown here is derived from an EMBL/GenBank/DDBJ whole genome shotgun (WGS) entry which is preliminary data.</text>
</comment>
<dbReference type="AlphaFoldDB" id="A0A9N7TV63"/>
<gene>
    <name evidence="2" type="ORF">PLEPLA_LOCUS7572</name>
</gene>
<evidence type="ECO:0000256" key="1">
    <source>
        <dbReference type="SAM" id="MobiDB-lite"/>
    </source>
</evidence>
<feature type="region of interest" description="Disordered" evidence="1">
    <location>
        <begin position="51"/>
        <end position="111"/>
    </location>
</feature>
<accession>A0A9N7TV63</accession>